<evidence type="ECO:0000259" key="2">
    <source>
        <dbReference type="PROSITE" id="PS52052"/>
    </source>
</evidence>
<gene>
    <name evidence="3" type="ORF">PLEPLA_LOCUS2260</name>
</gene>
<feature type="compositionally biased region" description="Acidic residues" evidence="1">
    <location>
        <begin position="742"/>
        <end position="751"/>
    </location>
</feature>
<organism evidence="3 4">
    <name type="scientific">Pleuronectes platessa</name>
    <name type="common">European plaice</name>
    <dbReference type="NCBI Taxonomy" id="8262"/>
    <lineage>
        <taxon>Eukaryota</taxon>
        <taxon>Metazoa</taxon>
        <taxon>Chordata</taxon>
        <taxon>Craniata</taxon>
        <taxon>Vertebrata</taxon>
        <taxon>Euteleostomi</taxon>
        <taxon>Actinopterygii</taxon>
        <taxon>Neopterygii</taxon>
        <taxon>Teleostei</taxon>
        <taxon>Neoteleostei</taxon>
        <taxon>Acanthomorphata</taxon>
        <taxon>Carangaria</taxon>
        <taxon>Pleuronectiformes</taxon>
        <taxon>Pleuronectoidei</taxon>
        <taxon>Pleuronectidae</taxon>
        <taxon>Pleuronectes</taxon>
    </lineage>
</organism>
<dbReference type="InterPro" id="IPR026180">
    <property type="entry name" value="NSL1"/>
</dbReference>
<dbReference type="PANTHER" id="PTHR22443:SF16">
    <property type="entry name" value="KAT8 REGULATORY NSL COMPLEX SUBUNIT 1-LIKE PROTEIN"/>
    <property type="match status" value="1"/>
</dbReference>
<feature type="region of interest" description="Disordered" evidence="1">
    <location>
        <begin position="19"/>
        <end position="38"/>
    </location>
</feature>
<feature type="compositionally biased region" description="Basic and acidic residues" evidence="1">
    <location>
        <begin position="731"/>
        <end position="741"/>
    </location>
</feature>
<dbReference type="GO" id="GO:0044545">
    <property type="term" value="C:NSL complex"/>
    <property type="evidence" value="ECO:0007669"/>
    <property type="project" value="TreeGrafter"/>
</dbReference>
<feature type="compositionally biased region" description="Low complexity" evidence="1">
    <location>
        <begin position="310"/>
        <end position="319"/>
    </location>
</feature>
<evidence type="ECO:0000313" key="3">
    <source>
        <dbReference type="EMBL" id="CAB1414551.1"/>
    </source>
</evidence>
<dbReference type="InterPro" id="IPR029332">
    <property type="entry name" value="PEHE_dom"/>
</dbReference>
<protein>
    <recommendedName>
        <fullName evidence="2">PEHE domain-containing protein</fullName>
    </recommendedName>
</protein>
<name>A0A9N7TL74_PLEPL</name>
<dbReference type="SMART" id="SM01300">
    <property type="entry name" value="PEHE"/>
    <property type="match status" value="1"/>
</dbReference>
<dbReference type="Gene3D" id="6.10.250.3170">
    <property type="match status" value="1"/>
</dbReference>
<feature type="region of interest" description="Disordered" evidence="1">
    <location>
        <begin position="310"/>
        <end position="338"/>
    </location>
</feature>
<feature type="region of interest" description="Disordered" evidence="1">
    <location>
        <begin position="728"/>
        <end position="752"/>
    </location>
</feature>
<feature type="compositionally biased region" description="Polar residues" evidence="1">
    <location>
        <begin position="673"/>
        <end position="686"/>
    </location>
</feature>
<evidence type="ECO:0000313" key="4">
    <source>
        <dbReference type="Proteomes" id="UP001153269"/>
    </source>
</evidence>
<dbReference type="Proteomes" id="UP001153269">
    <property type="component" value="Unassembled WGS sequence"/>
</dbReference>
<proteinExistence type="predicted"/>
<feature type="region of interest" description="Disordered" evidence="1">
    <location>
        <begin position="541"/>
        <end position="691"/>
    </location>
</feature>
<sequence length="888" mass="99232">MAPALTKILKDGHGIHLSSPLTSVRGESNGRAVHRTELDPHMRTTEDCDPQMWLNLSFCPSMDPFLPARPLKVLTNPVLPPCLEASASQRASVVLSSPASLLGFLSFNEDLRDAHQVVSVLPGVPDMFLGPVPEHNSQEACLLHGRGAAHECGPDGGDVHRSPFTLTSFSQSDFFGEIKSQDWAPFFPPPPTLTQERAARVDCAPLASEQSCSGSLNFDQLVPRAVLEEAMKEQLSRQEELQGQAWRLKKRLQALLGEHALRHCNQQLEGLKRHIHLGDVLNDSLDSSHLEHRELSRSSQAVLRGLQEALDSDATASSSSDDEVEEEKSLKTTSSRVSSSSSSRCARRWLEERVELGSRWSWLQLRLSELEGRIQQLVELHKHIRSSKGGVVLAASQPLTDRQIQQSLLKEVKGIERQSAQLSQIVRSLMPPLSFSPLSKQAATCKDKRSFTSGQRGDDAFLPGGSKRQRLAIARRHKADAWVCARTRPLVSYHKPKLFTINTHNSSSSQEPWKSMSTLSSSLSSSSYSCCSSPAVLCSDADCSSSSSALTSRRKSSRPHSAMSLSFGTPQAHPPQRACAREEWSQSPTPVHFKRRTSTPLHNSHKYKQHARHLKSRVMGLSPIRMTGSAQGRHRRANQKERKRSHRLEEGYKDVLYRSCEPEGSSDEGLEESYTQFPRKQDSQGSVRKRQGGSVYKINNIVLPMSLTKVEKLLYKDILTPRWRLLSSQSPREKETERKEDSEDEQVEELSDGAFAQRHLALEKKEKLRWSSLGMRKCFRHLTRSGSRLSGGGGGVFASGEESSVEWSGAQLETDGQPSSEEWLPQTPWERRVFPLDEDEDEALLSDSLCQHYTSRQLRERCLNPFYYCLTSGNGRRKCAPGALIFLY</sequence>
<keyword evidence="4" id="KW-1185">Reference proteome</keyword>
<feature type="compositionally biased region" description="Basic residues" evidence="1">
    <location>
        <begin position="632"/>
        <end position="646"/>
    </location>
</feature>
<dbReference type="PROSITE" id="PS52052">
    <property type="entry name" value="PEHE"/>
    <property type="match status" value="1"/>
</dbReference>
<feature type="compositionally biased region" description="Basic residues" evidence="1">
    <location>
        <begin position="592"/>
        <end position="616"/>
    </location>
</feature>
<dbReference type="GO" id="GO:0035035">
    <property type="term" value="F:histone acetyltransferase binding"/>
    <property type="evidence" value="ECO:0007669"/>
    <property type="project" value="TreeGrafter"/>
</dbReference>
<accession>A0A9N7TL74</accession>
<dbReference type="EMBL" id="CADEAL010000113">
    <property type="protein sequence ID" value="CAB1414551.1"/>
    <property type="molecule type" value="Genomic_DNA"/>
</dbReference>
<evidence type="ECO:0000256" key="1">
    <source>
        <dbReference type="SAM" id="MobiDB-lite"/>
    </source>
</evidence>
<feature type="compositionally biased region" description="Low complexity" evidence="1">
    <location>
        <begin position="541"/>
        <end position="551"/>
    </location>
</feature>
<feature type="domain" description="PEHE" evidence="2">
    <location>
        <begin position="717"/>
        <end position="846"/>
    </location>
</feature>
<comment type="caution">
    <text evidence="3">The sequence shown here is derived from an EMBL/GenBank/DDBJ whole genome shotgun (WGS) entry which is preliminary data.</text>
</comment>
<dbReference type="AlphaFoldDB" id="A0A9N7TL74"/>
<feature type="compositionally biased region" description="Basic and acidic residues" evidence="1">
    <location>
        <begin position="647"/>
        <end position="656"/>
    </location>
</feature>
<dbReference type="PANTHER" id="PTHR22443">
    <property type="entry name" value="NON-SPECIFIC LETHAL 1, ISOFORM M"/>
    <property type="match status" value="1"/>
</dbReference>
<dbReference type="Pfam" id="PF15275">
    <property type="entry name" value="PEHE"/>
    <property type="match status" value="1"/>
</dbReference>
<reference evidence="3" key="1">
    <citation type="submission" date="2020-03" db="EMBL/GenBank/DDBJ databases">
        <authorList>
            <person name="Weist P."/>
        </authorList>
    </citation>
    <scope>NUCLEOTIDE SEQUENCE</scope>
</reference>